<evidence type="ECO:0000256" key="4">
    <source>
        <dbReference type="SAM" id="MobiDB-lite"/>
    </source>
</evidence>
<feature type="domain" description="Methyl-accepting transducer" evidence="5">
    <location>
        <begin position="204"/>
        <end position="425"/>
    </location>
</feature>
<dbReference type="Pfam" id="PF11563">
    <property type="entry name" value="Protoglobin"/>
    <property type="match status" value="1"/>
</dbReference>
<dbReference type="Proteomes" id="UP000551878">
    <property type="component" value="Unassembled WGS sequence"/>
</dbReference>
<evidence type="ECO:0000313" key="6">
    <source>
        <dbReference type="EMBL" id="MBB5173267.1"/>
    </source>
</evidence>
<dbReference type="PANTHER" id="PTHR32089:SF118">
    <property type="entry name" value="HEME-BASED AEROTACTIC TRANSDUCER HEMAT"/>
    <property type="match status" value="1"/>
</dbReference>
<feature type="region of interest" description="Disordered" evidence="4">
    <location>
        <begin position="233"/>
        <end position="253"/>
    </location>
</feature>
<dbReference type="PRINTS" id="PR00260">
    <property type="entry name" value="CHEMTRNSDUCR"/>
</dbReference>
<name>A0A840QPL9_9BACI</name>
<accession>A0A840QPL9</accession>
<organism evidence="6 7">
    <name type="scientific">Texcoconibacillus texcoconensis</name>
    <dbReference type="NCBI Taxonomy" id="1095777"/>
    <lineage>
        <taxon>Bacteria</taxon>
        <taxon>Bacillati</taxon>
        <taxon>Bacillota</taxon>
        <taxon>Bacilli</taxon>
        <taxon>Bacillales</taxon>
        <taxon>Bacillaceae</taxon>
        <taxon>Texcoconibacillus</taxon>
    </lineage>
</organism>
<dbReference type="GO" id="GO:0006935">
    <property type="term" value="P:chemotaxis"/>
    <property type="evidence" value="ECO:0007669"/>
    <property type="project" value="InterPro"/>
</dbReference>
<dbReference type="GO" id="GO:0019825">
    <property type="term" value="F:oxygen binding"/>
    <property type="evidence" value="ECO:0007669"/>
    <property type="project" value="InterPro"/>
</dbReference>
<keyword evidence="1 3" id="KW-0807">Transducer</keyword>
<dbReference type="Pfam" id="PF00015">
    <property type="entry name" value="MCPsignal"/>
    <property type="match status" value="1"/>
</dbReference>
<dbReference type="EMBL" id="JACHHB010000005">
    <property type="protein sequence ID" value="MBB5173267.1"/>
    <property type="molecule type" value="Genomic_DNA"/>
</dbReference>
<dbReference type="Gene3D" id="1.10.490.10">
    <property type="entry name" value="Globins"/>
    <property type="match status" value="1"/>
</dbReference>
<proteinExistence type="inferred from homology"/>
<dbReference type="InterPro" id="IPR044398">
    <property type="entry name" value="Globin-sensor_dom"/>
</dbReference>
<protein>
    <submittedName>
        <fullName evidence="6">Heme-based aerotactic transducer</fullName>
    </submittedName>
</protein>
<comment type="caution">
    <text evidence="6">The sequence shown here is derived from an EMBL/GenBank/DDBJ whole genome shotgun (WGS) entry which is preliminary data.</text>
</comment>
<dbReference type="SMART" id="SM00283">
    <property type="entry name" value="MA"/>
    <property type="match status" value="1"/>
</dbReference>
<dbReference type="Gene3D" id="1.10.287.950">
    <property type="entry name" value="Methyl-accepting chemotaxis protein"/>
    <property type="match status" value="1"/>
</dbReference>
<dbReference type="PANTHER" id="PTHR32089">
    <property type="entry name" value="METHYL-ACCEPTING CHEMOTAXIS PROTEIN MCPB"/>
    <property type="match status" value="1"/>
</dbReference>
<evidence type="ECO:0000313" key="7">
    <source>
        <dbReference type="Proteomes" id="UP000551878"/>
    </source>
</evidence>
<dbReference type="PROSITE" id="PS50111">
    <property type="entry name" value="CHEMOTAXIS_TRANSDUC_2"/>
    <property type="match status" value="1"/>
</dbReference>
<dbReference type="SUPFAM" id="SSF46458">
    <property type="entry name" value="Globin-like"/>
    <property type="match status" value="1"/>
</dbReference>
<dbReference type="GO" id="GO:0020037">
    <property type="term" value="F:heme binding"/>
    <property type="evidence" value="ECO:0007669"/>
    <property type="project" value="InterPro"/>
</dbReference>
<dbReference type="CDD" id="cd01068">
    <property type="entry name" value="globin_sensor"/>
    <property type="match status" value="1"/>
</dbReference>
<dbReference type="InterPro" id="IPR004090">
    <property type="entry name" value="Chemotax_Me-accpt_rcpt"/>
</dbReference>
<dbReference type="InterPro" id="IPR004089">
    <property type="entry name" value="MCPsignal_dom"/>
</dbReference>
<dbReference type="GO" id="GO:0004888">
    <property type="term" value="F:transmembrane signaling receptor activity"/>
    <property type="evidence" value="ECO:0007669"/>
    <property type="project" value="InterPro"/>
</dbReference>
<dbReference type="RefSeq" id="WP_184663719.1">
    <property type="nucleotide sequence ID" value="NZ_JACHHB010000005.1"/>
</dbReference>
<keyword evidence="7" id="KW-1185">Reference proteome</keyword>
<evidence type="ECO:0000256" key="1">
    <source>
        <dbReference type="ARBA" id="ARBA00023224"/>
    </source>
</evidence>
<reference evidence="6 7" key="1">
    <citation type="submission" date="2020-08" db="EMBL/GenBank/DDBJ databases">
        <title>Genomic Encyclopedia of Type Strains, Phase IV (KMG-IV): sequencing the most valuable type-strain genomes for metagenomic binning, comparative biology and taxonomic classification.</title>
        <authorList>
            <person name="Goeker M."/>
        </authorList>
    </citation>
    <scope>NUCLEOTIDE SEQUENCE [LARGE SCALE GENOMIC DNA]</scope>
    <source>
        <strain evidence="6 7">DSM 24696</strain>
    </source>
</reference>
<dbReference type="InterPro" id="IPR012292">
    <property type="entry name" value="Globin/Proto"/>
</dbReference>
<comment type="similarity">
    <text evidence="2">Belongs to the methyl-accepting chemotaxis (MCP) protein family.</text>
</comment>
<dbReference type="GO" id="GO:0016020">
    <property type="term" value="C:membrane"/>
    <property type="evidence" value="ECO:0007669"/>
    <property type="project" value="InterPro"/>
</dbReference>
<sequence length="431" mass="48996">MFFKAKKSMNQQPKRLNTDLEVTLDIPDQMTKKQVQLVKLTKTDLSIAKSLQPLIDQHLDTIVNGFYEQILSIPKLNDMIHQYSTTERLKLTLSTHIQQMFSGCIDNDFFSVRKQVAQVHYQIGLRPKWYMGAFQNLLTSLMSVLRTEIEDPDEYDRAFQAISKLLNFEQQLVLEEYENEEKLQRERVYEQVKNDLKEKITVLSEELATLSQQTSLSVEHLIETTDHVNQTIQHGAMQSKKTSTHARDGKSRMGELSNNMDDLSEKSQNMQGFVNQLATSSNEIKRVIGLVKSIAEQTNLLALNSAIEAARAGEYGKGFAVVADEVRKLSDETKDSVEVIEQLVQSSIEDNEKVTMATQEVDELIVRGTEEAKQTEESFQNIASATDENIELITSVDDQFKHIVETVKEIRKASEEVASSAKQLNDNTKEV</sequence>
<evidence type="ECO:0000256" key="3">
    <source>
        <dbReference type="PROSITE-ProRule" id="PRU00284"/>
    </source>
</evidence>
<gene>
    <name evidence="6" type="ORF">HNQ41_001436</name>
</gene>
<evidence type="ECO:0000259" key="5">
    <source>
        <dbReference type="PROSITE" id="PS50111"/>
    </source>
</evidence>
<dbReference type="InterPro" id="IPR039379">
    <property type="entry name" value="Protoglobin_sensor_dom"/>
</dbReference>
<dbReference type="InterPro" id="IPR009050">
    <property type="entry name" value="Globin-like_sf"/>
</dbReference>
<dbReference type="GO" id="GO:0007165">
    <property type="term" value="P:signal transduction"/>
    <property type="evidence" value="ECO:0007669"/>
    <property type="project" value="UniProtKB-KW"/>
</dbReference>
<dbReference type="SUPFAM" id="SSF58104">
    <property type="entry name" value="Methyl-accepting chemotaxis protein (MCP) signaling domain"/>
    <property type="match status" value="1"/>
</dbReference>
<evidence type="ECO:0000256" key="2">
    <source>
        <dbReference type="ARBA" id="ARBA00029447"/>
    </source>
</evidence>
<dbReference type="AlphaFoldDB" id="A0A840QPL9"/>